<sequence length="578" mass="65258">MPPKKRAVEAQTKNVEAKTDSAADSNTASLDKDGCGDHDENRPHKRSMTTAVLSFILALSIGIILGAYVSIYLIESEYREIVSQFQVGYKATIVRIQTDLENCQESRVHEREVNENELAELLAISNSNERAFLERAERYLKETNHAYEVANEGLSAASLQLEQKIKAYEQAQVQLSGEMEAHKVTKNNLDGERNAHQMTRYELQQVTEERDIAHKTIGVWGSRLGEEIHAHQSTQAKLATAINEHATAINEHDATKLSLTQVEQRLSAINNTMANLTAELEVAREANEVMQIELDEAEEDLDRRDLERAQCDENFRKLSACQGSLNDEMENRNIDVSQLRRQLALAQDSLENVDVLAAKRERLFAEGIASVRDERNMWQDKTAFILKRLNFKATVSVLEHFGEGPHRVRLTMKFPTEPTMQSIVFEFAPLNSLPHVIETALNIFHDKSLNGGTFIMSRGHILVFGPVDPHDEENNSRLEQKMVDVDLFPEGALMFTEYTPEQPHSQYTVGFNARGPVMYINMVDNTARHGPESRKDPDPCFARVVEGVDVIQRIAQVPTLEDDSLEHPVYIVDSEVLS</sequence>
<name>K0R4M6_THAOC</name>
<organism evidence="4 5">
    <name type="scientific">Thalassiosira oceanica</name>
    <name type="common">Marine diatom</name>
    <dbReference type="NCBI Taxonomy" id="159749"/>
    <lineage>
        <taxon>Eukaryota</taxon>
        <taxon>Sar</taxon>
        <taxon>Stramenopiles</taxon>
        <taxon>Ochrophyta</taxon>
        <taxon>Bacillariophyta</taxon>
        <taxon>Coscinodiscophyceae</taxon>
        <taxon>Thalassiosirophycidae</taxon>
        <taxon>Thalassiosirales</taxon>
        <taxon>Thalassiosiraceae</taxon>
        <taxon>Thalassiosira</taxon>
    </lineage>
</organism>
<keyword evidence="3" id="KW-0472">Membrane</keyword>
<accession>K0R4M6</accession>
<keyword evidence="3" id="KW-1133">Transmembrane helix</keyword>
<dbReference type="SUPFAM" id="SSF50891">
    <property type="entry name" value="Cyclophilin-like"/>
    <property type="match status" value="1"/>
</dbReference>
<evidence type="ECO:0000313" key="5">
    <source>
        <dbReference type="Proteomes" id="UP000266841"/>
    </source>
</evidence>
<evidence type="ECO:0000256" key="1">
    <source>
        <dbReference type="SAM" id="Coils"/>
    </source>
</evidence>
<dbReference type="OMA" id="NEHATAI"/>
<proteinExistence type="predicted"/>
<dbReference type="InterPro" id="IPR029000">
    <property type="entry name" value="Cyclophilin-like_dom_sf"/>
</dbReference>
<evidence type="ECO:0000313" key="4">
    <source>
        <dbReference type="EMBL" id="EJK48093.1"/>
    </source>
</evidence>
<dbReference type="EMBL" id="AGNL01046284">
    <property type="protein sequence ID" value="EJK48093.1"/>
    <property type="molecule type" value="Genomic_DNA"/>
</dbReference>
<dbReference type="Proteomes" id="UP000266841">
    <property type="component" value="Unassembled WGS sequence"/>
</dbReference>
<gene>
    <name evidence="4" type="ORF">THAOC_33140</name>
</gene>
<feature type="region of interest" description="Disordered" evidence="2">
    <location>
        <begin position="1"/>
        <end position="44"/>
    </location>
</feature>
<keyword evidence="5" id="KW-1185">Reference proteome</keyword>
<evidence type="ECO:0000256" key="2">
    <source>
        <dbReference type="SAM" id="MobiDB-lite"/>
    </source>
</evidence>
<dbReference type="AlphaFoldDB" id="K0R4M6"/>
<keyword evidence="3" id="KW-0812">Transmembrane</keyword>
<evidence type="ECO:0008006" key="6">
    <source>
        <dbReference type="Google" id="ProtNLM"/>
    </source>
</evidence>
<dbReference type="eggNOG" id="ENOG502R0UB">
    <property type="taxonomic scope" value="Eukaryota"/>
</dbReference>
<dbReference type="OrthoDB" id="41872at2759"/>
<comment type="caution">
    <text evidence="4">The sequence shown here is derived from an EMBL/GenBank/DDBJ whole genome shotgun (WGS) entry which is preliminary data.</text>
</comment>
<protein>
    <recommendedName>
        <fullName evidence="6">PPIase cyclophilin-type domain-containing protein</fullName>
    </recommendedName>
</protein>
<evidence type="ECO:0000256" key="3">
    <source>
        <dbReference type="SAM" id="Phobius"/>
    </source>
</evidence>
<feature type="transmembrane region" description="Helical" evidence="3">
    <location>
        <begin position="51"/>
        <end position="74"/>
    </location>
</feature>
<keyword evidence="1" id="KW-0175">Coiled coil</keyword>
<reference evidence="4 5" key="1">
    <citation type="journal article" date="2012" name="Genome Biol.">
        <title>Genome and low-iron response of an oceanic diatom adapted to chronic iron limitation.</title>
        <authorList>
            <person name="Lommer M."/>
            <person name="Specht M."/>
            <person name="Roy A.S."/>
            <person name="Kraemer L."/>
            <person name="Andreson R."/>
            <person name="Gutowska M.A."/>
            <person name="Wolf J."/>
            <person name="Bergner S.V."/>
            <person name="Schilhabel M.B."/>
            <person name="Klostermeier U.C."/>
            <person name="Beiko R.G."/>
            <person name="Rosenstiel P."/>
            <person name="Hippler M."/>
            <person name="Laroche J."/>
        </authorList>
    </citation>
    <scope>NUCLEOTIDE SEQUENCE [LARGE SCALE GENOMIC DNA]</scope>
    <source>
        <strain evidence="4 5">CCMP1005</strain>
    </source>
</reference>
<feature type="coiled-coil region" evidence="1">
    <location>
        <begin position="259"/>
        <end position="314"/>
    </location>
</feature>
<feature type="compositionally biased region" description="Basic and acidic residues" evidence="2">
    <location>
        <begin position="30"/>
        <end position="42"/>
    </location>
</feature>